<dbReference type="InterPro" id="IPR037294">
    <property type="entry name" value="ABC_BtuC-like"/>
</dbReference>
<dbReference type="EMBL" id="JACVXA010000019">
    <property type="protein sequence ID" value="MBE3638220.1"/>
    <property type="molecule type" value="Genomic_DNA"/>
</dbReference>
<feature type="transmembrane region" description="Helical" evidence="8">
    <location>
        <begin position="221"/>
        <end position="250"/>
    </location>
</feature>
<evidence type="ECO:0000256" key="8">
    <source>
        <dbReference type="SAM" id="Phobius"/>
    </source>
</evidence>
<evidence type="ECO:0000313" key="9">
    <source>
        <dbReference type="EMBL" id="MBE3638220.1"/>
    </source>
</evidence>
<dbReference type="RefSeq" id="WP_193181641.1">
    <property type="nucleotide sequence ID" value="NZ_JACVXA010000019.1"/>
</dbReference>
<dbReference type="SUPFAM" id="SSF81345">
    <property type="entry name" value="ABC transporter involved in vitamin B12 uptake, BtuC"/>
    <property type="match status" value="1"/>
</dbReference>
<dbReference type="GO" id="GO:0005886">
    <property type="term" value="C:plasma membrane"/>
    <property type="evidence" value="ECO:0007669"/>
    <property type="project" value="UniProtKB-SubCell"/>
</dbReference>
<comment type="similarity">
    <text evidence="2">Belongs to the binding-protein-dependent transport system permease family. FecCD subfamily.</text>
</comment>
<evidence type="ECO:0000256" key="1">
    <source>
        <dbReference type="ARBA" id="ARBA00004651"/>
    </source>
</evidence>
<sequence>MPDRRLLALAAALLAACAFFLFWGLKGPAGFILELRATKLAALLLVGAATGISTVLFQTVTGNRILTPAILGFDSLFLLVQSLLVLGLGGLGYAMADGAGKFLLDTALMMAASLALFSLLTGRGRGDLHRMILVGVIFGLFFRSMTAFVLRLIDPSEYSVIQSAMFASFGSIEAGHLAMAAALFVPVMAVIWRLAPAMDVIGLGRDSAVGLGLRYDRLCTLALLLVAALVAVSTALVGPVSFLGLLVSALAHELMKTPRHALLLPAAALIAGLILVIGQGVFERILGLQSTLSVIIEFAGGLLFLYLVLGGRR</sequence>
<dbReference type="PROSITE" id="PS51257">
    <property type="entry name" value="PROKAR_LIPOPROTEIN"/>
    <property type="match status" value="1"/>
</dbReference>
<gene>
    <name evidence="9" type="ORF">ICN82_08420</name>
</gene>
<dbReference type="GO" id="GO:0033214">
    <property type="term" value="P:siderophore-iron import into cell"/>
    <property type="evidence" value="ECO:0007669"/>
    <property type="project" value="TreeGrafter"/>
</dbReference>
<feature type="transmembrane region" description="Helical" evidence="8">
    <location>
        <begin position="288"/>
        <end position="309"/>
    </location>
</feature>
<dbReference type="GO" id="GO:0022857">
    <property type="term" value="F:transmembrane transporter activity"/>
    <property type="evidence" value="ECO:0007669"/>
    <property type="project" value="InterPro"/>
</dbReference>
<keyword evidence="5 8" id="KW-0812">Transmembrane</keyword>
<feature type="transmembrane region" description="Helical" evidence="8">
    <location>
        <begin position="76"/>
        <end position="95"/>
    </location>
</feature>
<evidence type="ECO:0000256" key="4">
    <source>
        <dbReference type="ARBA" id="ARBA00022475"/>
    </source>
</evidence>
<reference evidence="9" key="1">
    <citation type="submission" date="2020-09" db="EMBL/GenBank/DDBJ databases">
        <title>A novel bacterium of genus Mangrovicoccus, isolated from South China Sea.</title>
        <authorList>
            <person name="Huang H."/>
            <person name="Mo K."/>
            <person name="Hu Y."/>
        </authorList>
    </citation>
    <scope>NUCLEOTIDE SEQUENCE</scope>
    <source>
        <strain evidence="9">HB182678</strain>
    </source>
</reference>
<evidence type="ECO:0000313" key="10">
    <source>
        <dbReference type="Proteomes" id="UP000609121"/>
    </source>
</evidence>
<keyword evidence="6 8" id="KW-1133">Transmembrane helix</keyword>
<evidence type="ECO:0000256" key="3">
    <source>
        <dbReference type="ARBA" id="ARBA00022448"/>
    </source>
</evidence>
<keyword evidence="10" id="KW-1185">Reference proteome</keyword>
<keyword evidence="3" id="KW-0813">Transport</keyword>
<keyword evidence="7 8" id="KW-0472">Membrane</keyword>
<name>A0A8J7CHJ2_9RHOB</name>
<evidence type="ECO:0000256" key="7">
    <source>
        <dbReference type="ARBA" id="ARBA00023136"/>
    </source>
</evidence>
<protein>
    <submittedName>
        <fullName evidence="9">Iron chelate uptake ABC transporter family permease subunit</fullName>
    </submittedName>
</protein>
<dbReference type="Proteomes" id="UP000609121">
    <property type="component" value="Unassembled WGS sequence"/>
</dbReference>
<dbReference type="AlphaFoldDB" id="A0A8J7CHJ2"/>
<keyword evidence="4" id="KW-1003">Cell membrane</keyword>
<proteinExistence type="inferred from homology"/>
<feature type="transmembrane region" description="Helical" evidence="8">
    <location>
        <begin position="132"/>
        <end position="153"/>
    </location>
</feature>
<organism evidence="9 10">
    <name type="scientific">Mangrovicoccus algicola</name>
    <dbReference type="NCBI Taxonomy" id="2771008"/>
    <lineage>
        <taxon>Bacteria</taxon>
        <taxon>Pseudomonadati</taxon>
        <taxon>Pseudomonadota</taxon>
        <taxon>Alphaproteobacteria</taxon>
        <taxon>Rhodobacterales</taxon>
        <taxon>Paracoccaceae</taxon>
        <taxon>Mangrovicoccus</taxon>
    </lineage>
</organism>
<evidence type="ECO:0000256" key="2">
    <source>
        <dbReference type="ARBA" id="ARBA00007935"/>
    </source>
</evidence>
<dbReference type="Pfam" id="PF01032">
    <property type="entry name" value="FecCD"/>
    <property type="match status" value="1"/>
</dbReference>
<comment type="caution">
    <text evidence="9">The sequence shown here is derived from an EMBL/GenBank/DDBJ whole genome shotgun (WGS) entry which is preliminary data.</text>
</comment>
<dbReference type="PANTHER" id="PTHR30472">
    <property type="entry name" value="FERRIC ENTEROBACTIN TRANSPORT SYSTEM PERMEASE PROTEIN"/>
    <property type="match status" value="1"/>
</dbReference>
<dbReference type="InterPro" id="IPR000522">
    <property type="entry name" value="ABC_transptr_permease_BtuC"/>
</dbReference>
<feature type="transmembrane region" description="Helical" evidence="8">
    <location>
        <begin position="102"/>
        <end position="120"/>
    </location>
</feature>
<feature type="transmembrane region" description="Helical" evidence="8">
    <location>
        <begin position="37"/>
        <end position="56"/>
    </location>
</feature>
<accession>A0A8J7CHJ2</accession>
<dbReference type="PANTHER" id="PTHR30472:SF19">
    <property type="entry name" value="PETROBACTIN IMPORT SYSTEM PERMEASE PROTEIN YCLO"/>
    <property type="match status" value="1"/>
</dbReference>
<evidence type="ECO:0000256" key="5">
    <source>
        <dbReference type="ARBA" id="ARBA00022692"/>
    </source>
</evidence>
<feature type="transmembrane region" description="Helical" evidence="8">
    <location>
        <begin position="6"/>
        <end position="25"/>
    </location>
</feature>
<comment type="subcellular location">
    <subcellularLocation>
        <location evidence="1">Cell membrane</location>
        <topology evidence="1">Multi-pass membrane protein</topology>
    </subcellularLocation>
</comment>
<dbReference type="Gene3D" id="1.10.3470.10">
    <property type="entry name" value="ABC transporter involved in vitamin B12 uptake, BtuC"/>
    <property type="match status" value="1"/>
</dbReference>
<feature type="transmembrane region" description="Helical" evidence="8">
    <location>
        <begin position="262"/>
        <end position="282"/>
    </location>
</feature>
<feature type="transmembrane region" description="Helical" evidence="8">
    <location>
        <begin position="174"/>
        <end position="195"/>
    </location>
</feature>
<evidence type="ECO:0000256" key="6">
    <source>
        <dbReference type="ARBA" id="ARBA00022989"/>
    </source>
</evidence>